<organism evidence="3">
    <name type="scientific">uncultured spirochete</name>
    <dbReference type="NCBI Taxonomy" id="156406"/>
    <lineage>
        <taxon>Bacteria</taxon>
        <taxon>Pseudomonadati</taxon>
        <taxon>Spirochaetota</taxon>
        <taxon>Spirochaetia</taxon>
        <taxon>Spirochaetales</taxon>
        <taxon>environmental samples</taxon>
    </lineage>
</organism>
<feature type="compositionally biased region" description="Low complexity" evidence="1">
    <location>
        <begin position="373"/>
        <end position="387"/>
    </location>
</feature>
<dbReference type="InterPro" id="IPR010982">
    <property type="entry name" value="Lambda_DNA-bd_dom_sf"/>
</dbReference>
<keyword evidence="2" id="KW-0812">Transmembrane</keyword>
<dbReference type="CDD" id="cd00093">
    <property type="entry name" value="HTH_XRE"/>
    <property type="match status" value="1"/>
</dbReference>
<feature type="compositionally biased region" description="Basic and acidic residues" evidence="1">
    <location>
        <begin position="180"/>
        <end position="203"/>
    </location>
</feature>
<dbReference type="PANTHER" id="PTHR34475">
    <property type="match status" value="1"/>
</dbReference>
<feature type="region of interest" description="Disordered" evidence="1">
    <location>
        <begin position="79"/>
        <end position="226"/>
    </location>
</feature>
<feature type="compositionally biased region" description="Basic residues" evidence="1">
    <location>
        <begin position="170"/>
        <end position="179"/>
    </location>
</feature>
<feature type="transmembrane region" description="Helical" evidence="2">
    <location>
        <begin position="236"/>
        <end position="255"/>
    </location>
</feature>
<gene>
    <name evidence="3" type="ORF">SPIRO4BDMA_80025</name>
</gene>
<dbReference type="EMBL" id="FWDO01000008">
    <property type="protein sequence ID" value="SLM19918.1"/>
    <property type="molecule type" value="Genomic_DNA"/>
</dbReference>
<dbReference type="PANTHER" id="PTHR34475:SF1">
    <property type="entry name" value="CYTOSKELETON PROTEIN RODZ"/>
    <property type="match status" value="1"/>
</dbReference>
<feature type="region of interest" description="Disordered" evidence="1">
    <location>
        <begin position="366"/>
        <end position="394"/>
    </location>
</feature>
<proteinExistence type="predicted"/>
<accession>A0A3P3XUG5</accession>
<feature type="compositionally biased region" description="Polar residues" evidence="1">
    <location>
        <begin position="105"/>
        <end position="116"/>
    </location>
</feature>
<dbReference type="GO" id="GO:0003677">
    <property type="term" value="F:DNA binding"/>
    <property type="evidence" value="ECO:0007669"/>
    <property type="project" value="InterPro"/>
</dbReference>
<dbReference type="InterPro" id="IPR001387">
    <property type="entry name" value="Cro/C1-type_HTH"/>
</dbReference>
<dbReference type="Gene3D" id="1.10.260.40">
    <property type="entry name" value="lambda repressor-like DNA-binding domains"/>
    <property type="match status" value="1"/>
</dbReference>
<reference evidence="3" key="1">
    <citation type="submission" date="2017-02" db="EMBL/GenBank/DDBJ databases">
        <authorList>
            <person name="Regsiter A."/>
            <person name="William W."/>
        </authorList>
    </citation>
    <scope>NUCLEOTIDE SEQUENCE</scope>
    <source>
        <strain evidence="3">BdmA 4</strain>
    </source>
</reference>
<name>A0A3P3XUG5_9SPIR</name>
<sequence length="507" mass="54357">MGKVGSIFRDARLGKGLTLDQVSDETNISKRFLQGIEADNFEGFPGEVYILGFLRNYAEFLGLDALQIVARYRLNEVPQESGQAESPSPSAEARTPDAPEKVQATEPQKPSSSPLTEASEKNHVAQAQDLAPAPSPKAAEEESTTQTPSLFSEAEEAENLLSSSSEKKKTAATKKKRRAKPDAQEKRGKDETTPHALGLKEEASSSGQAPQPQSLSKPEPVKPLKSENTHIQAGRILPFVLVGIVLIIAAISIIPKLNLPAGTSRTPAEYHAEGLPFEQRLYPQDKVYLPLGDDFISITLRSIKDKVTFDTPYGALTAGLNEEAVINPSADNERLIATVMDYAPNASQNGALVHFDAKEALSQSESPGDILVPAGSGSASGSQGSPAIQPSPSLQGQAEPAVLFRSSGGPHPFYVNISFMSPVLFRYEADRKEWVEKYYRKGESVTVNAANSITFWTANAQAVKVSVFQSAGKSTELVMGGPGEIAVQRLSWSNAQGGWAMVAAPLD</sequence>
<evidence type="ECO:0000256" key="2">
    <source>
        <dbReference type="SAM" id="Phobius"/>
    </source>
</evidence>
<dbReference type="InterPro" id="IPR050400">
    <property type="entry name" value="Bact_Cytoskel_RodZ"/>
</dbReference>
<dbReference type="Pfam" id="PF13413">
    <property type="entry name" value="HTH_25"/>
    <property type="match status" value="1"/>
</dbReference>
<dbReference type="AlphaFoldDB" id="A0A3P3XUG5"/>
<evidence type="ECO:0000256" key="1">
    <source>
        <dbReference type="SAM" id="MobiDB-lite"/>
    </source>
</evidence>
<protein>
    <recommendedName>
        <fullName evidence="4">HTH cro/C1-type domain-containing protein</fullName>
    </recommendedName>
</protein>
<keyword evidence="2" id="KW-0472">Membrane</keyword>
<feature type="compositionally biased region" description="Polar residues" evidence="1">
    <location>
        <begin position="79"/>
        <end position="89"/>
    </location>
</feature>
<feature type="compositionally biased region" description="Low complexity" evidence="1">
    <location>
        <begin position="204"/>
        <end position="216"/>
    </location>
</feature>
<evidence type="ECO:0008006" key="4">
    <source>
        <dbReference type="Google" id="ProtNLM"/>
    </source>
</evidence>
<keyword evidence="2" id="KW-1133">Transmembrane helix</keyword>
<evidence type="ECO:0000313" key="3">
    <source>
        <dbReference type="EMBL" id="SLM19918.1"/>
    </source>
</evidence>